<dbReference type="SMART" id="SM00903">
    <property type="entry name" value="Flavin_Reduct"/>
    <property type="match status" value="1"/>
</dbReference>
<proteinExistence type="predicted"/>
<dbReference type="Gene3D" id="2.30.110.10">
    <property type="entry name" value="Electron Transport, Fmn-binding Protein, Chain A"/>
    <property type="match status" value="1"/>
</dbReference>
<accession>A0ABW8N0L5</accession>
<keyword evidence="4" id="KW-1185">Reference proteome</keyword>
<dbReference type="Proteomes" id="UP001620520">
    <property type="component" value="Unassembled WGS sequence"/>
</dbReference>
<evidence type="ECO:0000256" key="1">
    <source>
        <dbReference type="ARBA" id="ARBA00023002"/>
    </source>
</evidence>
<dbReference type="InterPro" id="IPR002563">
    <property type="entry name" value="Flavin_Rdtase-like_dom"/>
</dbReference>
<organism evidence="3 4">
    <name type="scientific">Paenarthrobacter histidinolovorans</name>
    <dbReference type="NCBI Taxonomy" id="43664"/>
    <lineage>
        <taxon>Bacteria</taxon>
        <taxon>Bacillati</taxon>
        <taxon>Actinomycetota</taxon>
        <taxon>Actinomycetes</taxon>
        <taxon>Micrococcales</taxon>
        <taxon>Micrococcaceae</taxon>
        <taxon>Paenarthrobacter</taxon>
    </lineage>
</organism>
<dbReference type="PANTHER" id="PTHR30466">
    <property type="entry name" value="FLAVIN REDUCTASE"/>
    <property type="match status" value="1"/>
</dbReference>
<gene>
    <name evidence="3" type="ORF">ABIA52_000433</name>
</gene>
<dbReference type="Pfam" id="PF01613">
    <property type="entry name" value="Flavin_Reduct"/>
    <property type="match status" value="1"/>
</dbReference>
<dbReference type="SUPFAM" id="SSF50475">
    <property type="entry name" value="FMN-binding split barrel"/>
    <property type="match status" value="1"/>
</dbReference>
<dbReference type="PANTHER" id="PTHR30466:SF1">
    <property type="entry name" value="FMN REDUCTASE (NADH) RUTF"/>
    <property type="match status" value="1"/>
</dbReference>
<evidence type="ECO:0000313" key="4">
    <source>
        <dbReference type="Proteomes" id="UP001620520"/>
    </source>
</evidence>
<sequence>MPEVTETTAADVRAAFSRWASGVCVVTTQAPDGSPIGVTATSFTAVSIDPPLMLWCLDNRSHSMQSFRTAETYAVHILGENQDQTSASFARAGRDKFAHRPVSDGPVPHLRHCLVRLECRHHEVIDAGDHTIFIGRIDNVSTTDGNPLLYFRARYGIYSSHPSHDPFSLETWL</sequence>
<protein>
    <submittedName>
        <fullName evidence="3">Flavin reductase (DIM6/NTAB) family NADH-FMN oxidoreductase RutF</fullName>
    </submittedName>
</protein>
<feature type="domain" description="Flavin reductase like" evidence="2">
    <location>
        <begin position="16"/>
        <end position="157"/>
    </location>
</feature>
<comment type="caution">
    <text evidence="3">The sequence shown here is derived from an EMBL/GenBank/DDBJ whole genome shotgun (WGS) entry which is preliminary data.</text>
</comment>
<evidence type="ECO:0000259" key="2">
    <source>
        <dbReference type="SMART" id="SM00903"/>
    </source>
</evidence>
<dbReference type="InterPro" id="IPR012349">
    <property type="entry name" value="Split_barrel_FMN-bd"/>
</dbReference>
<dbReference type="RefSeq" id="WP_404593399.1">
    <property type="nucleotide sequence ID" value="NZ_JBIYEW010000003.1"/>
</dbReference>
<keyword evidence="1" id="KW-0560">Oxidoreductase</keyword>
<reference evidence="3 4" key="1">
    <citation type="submission" date="2024-10" db="EMBL/GenBank/DDBJ databases">
        <title>Novel secondary metabolite-producing bacteria for plant disease control.</title>
        <authorList>
            <person name="Chevrette M."/>
        </authorList>
    </citation>
    <scope>NUCLEOTIDE SEQUENCE [LARGE SCALE GENOMIC DNA]</scope>
    <source>
        <strain evidence="3 4">J30 TE3557</strain>
    </source>
</reference>
<name>A0ABW8N0L5_9MICC</name>
<dbReference type="EMBL" id="JBIYEW010000003">
    <property type="protein sequence ID" value="MFK4637544.1"/>
    <property type="molecule type" value="Genomic_DNA"/>
</dbReference>
<evidence type="ECO:0000313" key="3">
    <source>
        <dbReference type="EMBL" id="MFK4637544.1"/>
    </source>
</evidence>
<dbReference type="InterPro" id="IPR050268">
    <property type="entry name" value="NADH-dep_flavin_reductase"/>
</dbReference>